<protein>
    <recommendedName>
        <fullName evidence="2">Bacterial Pleckstrin homology domain-containing protein</fullName>
    </recommendedName>
</protein>
<dbReference type="AlphaFoldDB" id="X0VE50"/>
<evidence type="ECO:0008006" key="2">
    <source>
        <dbReference type="Google" id="ProtNLM"/>
    </source>
</evidence>
<accession>X0VE50</accession>
<name>X0VE50_9ZZZZ</name>
<organism evidence="1">
    <name type="scientific">marine sediment metagenome</name>
    <dbReference type="NCBI Taxonomy" id="412755"/>
    <lineage>
        <taxon>unclassified sequences</taxon>
        <taxon>metagenomes</taxon>
        <taxon>ecological metagenomes</taxon>
    </lineage>
</organism>
<evidence type="ECO:0000313" key="1">
    <source>
        <dbReference type="EMBL" id="GAG09507.1"/>
    </source>
</evidence>
<reference evidence="1" key="1">
    <citation type="journal article" date="2014" name="Front. Microbiol.">
        <title>High frequency of phylogenetically diverse reductive dehalogenase-homologous genes in deep subseafloor sedimentary metagenomes.</title>
        <authorList>
            <person name="Kawai M."/>
            <person name="Futagami T."/>
            <person name="Toyoda A."/>
            <person name="Takaki Y."/>
            <person name="Nishi S."/>
            <person name="Hori S."/>
            <person name="Arai W."/>
            <person name="Tsubouchi T."/>
            <person name="Morono Y."/>
            <person name="Uchiyama I."/>
            <person name="Ito T."/>
            <person name="Fujiyama A."/>
            <person name="Inagaki F."/>
            <person name="Takami H."/>
        </authorList>
    </citation>
    <scope>NUCLEOTIDE SEQUENCE</scope>
    <source>
        <strain evidence="1">Expedition CK06-06</strain>
    </source>
</reference>
<dbReference type="EMBL" id="BARS01024573">
    <property type="protein sequence ID" value="GAG09507.1"/>
    <property type="molecule type" value="Genomic_DNA"/>
</dbReference>
<sequence>DVIAVRQVRNTWIQGWGFRKITGGWMYNVWGLDAVEVELSSGKMFRIGTNDPENLLAAISLQIRR</sequence>
<proteinExistence type="predicted"/>
<gene>
    <name evidence="1" type="ORF">S01H1_39004</name>
</gene>
<feature type="non-terminal residue" evidence="1">
    <location>
        <position position="1"/>
    </location>
</feature>
<comment type="caution">
    <text evidence="1">The sequence shown here is derived from an EMBL/GenBank/DDBJ whole genome shotgun (WGS) entry which is preliminary data.</text>
</comment>